<proteinExistence type="predicted"/>
<sequence>MRSLKFILATCMAGSAFETATASDLSEALLQNAGGYGLKSHPEYNAKGIRHANWIFMPSLTSGLYFDSNLYKTRRSADSSMVGLFAPSLSISSEISRHRFRVNLSGQKKHAFSKPNASTLSGRVSTGARLEVLRDFTLDLGAGMEARQYELGEADTSSDAKHGIRREAYSATARISKVFNRLRFIGGGTVSHFNYHDVEARDGSIIDQDTRDGTRYSLIGKVNYAFSPGLSTFVSAEYNARNWKASGEDNRDSSGFEVLAGLEVDKRGNFHGAAGIGYLNQNYQLGSRGDISTYSFNVDMQWMPSPLLVVKVKGRQAVEESSLDGQVSKLTSNARLSLDYELRRNLILSPLLSFNRENYTGSDRRDNTFRARLEAKHLINRNLKFGAYYDFETRKSSEADNSYDRHLIGITAKVEY</sequence>
<evidence type="ECO:0000256" key="1">
    <source>
        <dbReference type="SAM" id="SignalP"/>
    </source>
</evidence>
<evidence type="ECO:0008006" key="4">
    <source>
        <dbReference type="Google" id="ProtNLM"/>
    </source>
</evidence>
<dbReference type="AlphaFoldDB" id="A0A1I6XMG0"/>
<dbReference type="SUPFAM" id="SSF56935">
    <property type="entry name" value="Porins"/>
    <property type="match status" value="1"/>
</dbReference>
<protein>
    <recommendedName>
        <fullName evidence="4">Beta-barrel porin 2</fullName>
    </recommendedName>
</protein>
<evidence type="ECO:0000313" key="3">
    <source>
        <dbReference type="Proteomes" id="UP000183371"/>
    </source>
</evidence>
<organism evidence="2 3">
    <name type="scientific">Pseudovibrio denitrificans</name>
    <dbReference type="NCBI Taxonomy" id="258256"/>
    <lineage>
        <taxon>Bacteria</taxon>
        <taxon>Pseudomonadati</taxon>
        <taxon>Pseudomonadota</taxon>
        <taxon>Alphaproteobacteria</taxon>
        <taxon>Hyphomicrobiales</taxon>
        <taxon>Stappiaceae</taxon>
        <taxon>Pseudovibrio</taxon>
    </lineage>
</organism>
<dbReference type="Proteomes" id="UP000183371">
    <property type="component" value="Unassembled WGS sequence"/>
</dbReference>
<accession>A0A1I6XMG0</accession>
<reference evidence="3" key="1">
    <citation type="submission" date="2016-10" db="EMBL/GenBank/DDBJ databases">
        <authorList>
            <person name="Varghese N."/>
            <person name="Submissions S."/>
        </authorList>
    </citation>
    <scope>NUCLEOTIDE SEQUENCE [LARGE SCALE GENOMIC DNA]</scope>
    <source>
        <strain evidence="3">DSM 17465</strain>
    </source>
</reference>
<feature type="chain" id="PRO_5010347716" description="Beta-barrel porin 2" evidence="1">
    <location>
        <begin position="23"/>
        <end position="416"/>
    </location>
</feature>
<dbReference type="InterPro" id="IPR018759">
    <property type="entry name" value="BBP2_2"/>
</dbReference>
<keyword evidence="1" id="KW-0732">Signal</keyword>
<dbReference type="EMBL" id="FPBD01000001">
    <property type="protein sequence ID" value="SFT39313.1"/>
    <property type="molecule type" value="Genomic_DNA"/>
</dbReference>
<feature type="signal peptide" evidence="1">
    <location>
        <begin position="1"/>
        <end position="22"/>
    </location>
</feature>
<name>A0A1I6XMG0_9HYPH</name>
<gene>
    <name evidence="2" type="ORF">SAMN05444141_101296</name>
</gene>
<dbReference type="Pfam" id="PF10082">
    <property type="entry name" value="BBP2_2"/>
    <property type="match status" value="1"/>
</dbReference>
<keyword evidence="3" id="KW-1185">Reference proteome</keyword>
<evidence type="ECO:0000313" key="2">
    <source>
        <dbReference type="EMBL" id="SFT39313.1"/>
    </source>
</evidence>